<organism evidence="9 10">
    <name type="scientific">Devosia enhydra</name>
    <dbReference type="NCBI Taxonomy" id="665118"/>
    <lineage>
        <taxon>Bacteria</taxon>
        <taxon>Pseudomonadati</taxon>
        <taxon>Pseudomonadota</taxon>
        <taxon>Alphaproteobacteria</taxon>
        <taxon>Hyphomicrobiales</taxon>
        <taxon>Devosiaceae</taxon>
        <taxon>Devosia</taxon>
    </lineage>
</organism>
<accession>A0A1K2HV54</accession>
<dbReference type="Gene3D" id="1.10.1040.10">
    <property type="entry name" value="N-(1-d-carboxylethyl)-l-norvaline Dehydrogenase, domain 2"/>
    <property type="match status" value="1"/>
</dbReference>
<dbReference type="Pfam" id="PF08546">
    <property type="entry name" value="ApbA_C"/>
    <property type="match status" value="1"/>
</dbReference>
<dbReference type="SUPFAM" id="SSF51735">
    <property type="entry name" value="NAD(P)-binding Rossmann-fold domains"/>
    <property type="match status" value="1"/>
</dbReference>
<keyword evidence="4" id="KW-0566">Pantothenate biosynthesis</keyword>
<feature type="domain" description="Ketopantoate reductase C-terminal" evidence="8">
    <location>
        <begin position="197"/>
        <end position="317"/>
    </location>
</feature>
<dbReference type="InterPro" id="IPR013752">
    <property type="entry name" value="KPA_reductase"/>
</dbReference>
<comment type="pathway">
    <text evidence="1">Cofactor biosynthesis; (R)-pantothenate biosynthesis; (R)-pantoate from 3-methyl-2-oxobutanoate: step 2/2.</text>
</comment>
<gene>
    <name evidence="9" type="ORF">SAMN02983003_1109</name>
</gene>
<protein>
    <recommendedName>
        <fullName evidence="3">2-dehydropantoate 2-reductase</fullName>
        <ecNumber evidence="2">1.1.1.169</ecNumber>
    </recommendedName>
    <alternativeName>
        <fullName evidence="5">Ketopantoate reductase</fullName>
    </alternativeName>
</protein>
<evidence type="ECO:0000256" key="2">
    <source>
        <dbReference type="ARBA" id="ARBA00013014"/>
    </source>
</evidence>
<dbReference type="InterPro" id="IPR008927">
    <property type="entry name" value="6-PGluconate_DH-like_C_sf"/>
</dbReference>
<dbReference type="InterPro" id="IPR036291">
    <property type="entry name" value="NAD(P)-bd_dom_sf"/>
</dbReference>
<evidence type="ECO:0000313" key="9">
    <source>
        <dbReference type="EMBL" id="SFZ82495.1"/>
    </source>
</evidence>
<evidence type="ECO:0000259" key="8">
    <source>
        <dbReference type="Pfam" id="PF08546"/>
    </source>
</evidence>
<dbReference type="PANTHER" id="PTHR21708">
    <property type="entry name" value="PROBABLE 2-DEHYDROPANTOATE 2-REDUCTASE"/>
    <property type="match status" value="1"/>
</dbReference>
<dbReference type="UniPathway" id="UPA00028">
    <property type="reaction ID" value="UER00004"/>
</dbReference>
<dbReference type="PANTHER" id="PTHR21708:SF45">
    <property type="entry name" value="2-DEHYDROPANTOATE 2-REDUCTASE"/>
    <property type="match status" value="1"/>
</dbReference>
<dbReference type="STRING" id="665118.SAMN02983003_1109"/>
<evidence type="ECO:0000256" key="5">
    <source>
        <dbReference type="ARBA" id="ARBA00032024"/>
    </source>
</evidence>
<dbReference type="SUPFAM" id="SSF48179">
    <property type="entry name" value="6-phosphogluconate dehydrogenase C-terminal domain-like"/>
    <property type="match status" value="1"/>
</dbReference>
<evidence type="ECO:0000256" key="6">
    <source>
        <dbReference type="ARBA" id="ARBA00048793"/>
    </source>
</evidence>
<dbReference type="InterPro" id="IPR051402">
    <property type="entry name" value="KPR-Related"/>
</dbReference>
<feature type="domain" description="Ketopantoate reductase N-terminal" evidence="7">
    <location>
        <begin position="3"/>
        <end position="103"/>
    </location>
</feature>
<evidence type="ECO:0000256" key="3">
    <source>
        <dbReference type="ARBA" id="ARBA00019465"/>
    </source>
</evidence>
<dbReference type="RefSeq" id="WP_072339711.1">
    <property type="nucleotide sequence ID" value="NZ_FPKU01000001.1"/>
</dbReference>
<reference evidence="9 10" key="1">
    <citation type="submission" date="2016-11" db="EMBL/GenBank/DDBJ databases">
        <authorList>
            <person name="Jaros S."/>
            <person name="Januszkiewicz K."/>
            <person name="Wedrychowicz H."/>
        </authorList>
    </citation>
    <scope>NUCLEOTIDE SEQUENCE [LARGE SCALE GENOMIC DNA]</scope>
    <source>
        <strain evidence="9 10">ATCC 23634</strain>
    </source>
</reference>
<evidence type="ECO:0000256" key="4">
    <source>
        <dbReference type="ARBA" id="ARBA00022655"/>
    </source>
</evidence>
<dbReference type="Proteomes" id="UP000183447">
    <property type="component" value="Unassembled WGS sequence"/>
</dbReference>
<comment type="catalytic activity">
    <reaction evidence="6">
        <text>(R)-pantoate + NADP(+) = 2-dehydropantoate + NADPH + H(+)</text>
        <dbReference type="Rhea" id="RHEA:16233"/>
        <dbReference type="ChEBI" id="CHEBI:11561"/>
        <dbReference type="ChEBI" id="CHEBI:15378"/>
        <dbReference type="ChEBI" id="CHEBI:15980"/>
        <dbReference type="ChEBI" id="CHEBI:57783"/>
        <dbReference type="ChEBI" id="CHEBI:58349"/>
        <dbReference type="EC" id="1.1.1.169"/>
    </reaction>
</comment>
<keyword evidence="10" id="KW-1185">Reference proteome</keyword>
<dbReference type="GO" id="GO:0005737">
    <property type="term" value="C:cytoplasm"/>
    <property type="evidence" value="ECO:0007669"/>
    <property type="project" value="TreeGrafter"/>
</dbReference>
<name>A0A1K2HV54_9HYPH</name>
<dbReference type="Gene3D" id="3.40.50.720">
    <property type="entry name" value="NAD(P)-binding Rossmann-like Domain"/>
    <property type="match status" value="1"/>
</dbReference>
<proteinExistence type="predicted"/>
<dbReference type="EMBL" id="FPKU01000001">
    <property type="protein sequence ID" value="SFZ82495.1"/>
    <property type="molecule type" value="Genomic_DNA"/>
</dbReference>
<evidence type="ECO:0000256" key="1">
    <source>
        <dbReference type="ARBA" id="ARBA00004994"/>
    </source>
</evidence>
<evidence type="ECO:0000259" key="7">
    <source>
        <dbReference type="Pfam" id="PF02558"/>
    </source>
</evidence>
<dbReference type="AlphaFoldDB" id="A0A1K2HV54"/>
<dbReference type="InterPro" id="IPR013328">
    <property type="entry name" value="6PGD_dom2"/>
</dbReference>
<dbReference type="Pfam" id="PF02558">
    <property type="entry name" value="ApbA"/>
    <property type="match status" value="1"/>
</dbReference>
<sequence>MRIAVFGAGAVGSHLALRLGFAGHDVAVVARGAQREAIARNGIVLHYGEERLRFAPRVSDTVTDLGTHDAVLVTLKAYAQPAAARSIAALLAPGAPAIFVQNGTPWWLPLSPSPAGPWPDLGFLDPEGELRWHIGSSAMGGVVTSANSLMAPGIIHADPPRPPRLVIGEIDGRASERVARLREVFIDTGIQSPQADDIVGEIWRKLVLNLSASSLALLTERHSSVVREDPAIGALSRALIAEICAIAASCGADLSDLPPRADALLAQAPDREPSLLQDRRAGRMLEVDSLFRAPLALARAREVHTPVFSVIAALAMALGDGRRG</sequence>
<dbReference type="GO" id="GO:0015940">
    <property type="term" value="P:pantothenate biosynthetic process"/>
    <property type="evidence" value="ECO:0007669"/>
    <property type="project" value="UniProtKB-UniPathway"/>
</dbReference>
<evidence type="ECO:0000313" key="10">
    <source>
        <dbReference type="Proteomes" id="UP000183447"/>
    </source>
</evidence>
<dbReference type="GO" id="GO:0008677">
    <property type="term" value="F:2-dehydropantoate 2-reductase activity"/>
    <property type="evidence" value="ECO:0007669"/>
    <property type="project" value="UniProtKB-EC"/>
</dbReference>
<dbReference type="EC" id="1.1.1.169" evidence="2"/>
<dbReference type="OrthoDB" id="9796561at2"/>
<dbReference type="InterPro" id="IPR013332">
    <property type="entry name" value="KPR_N"/>
</dbReference>